<reference evidence="2" key="2">
    <citation type="journal article" date="2022" name="Microbiol. Resour. Announc.">
        <title>Whole-Genome Sequence of Entomortierella parvispora E1425, a Mucoromycotan Fungus Associated with Burkholderiaceae-Related Endosymbiotic Bacteria.</title>
        <authorList>
            <person name="Herlambang A."/>
            <person name="Guo Y."/>
            <person name="Takashima Y."/>
            <person name="Narisawa K."/>
            <person name="Ohta H."/>
            <person name="Nishizawa T."/>
        </authorList>
    </citation>
    <scope>NUCLEOTIDE SEQUENCE</scope>
    <source>
        <strain evidence="2">E1425</strain>
    </source>
</reference>
<name>A0A9P3H6D3_9FUNG</name>
<feature type="compositionally biased region" description="Polar residues" evidence="1">
    <location>
        <begin position="263"/>
        <end position="272"/>
    </location>
</feature>
<evidence type="ECO:0000313" key="3">
    <source>
        <dbReference type="Proteomes" id="UP000827284"/>
    </source>
</evidence>
<evidence type="ECO:0000313" key="2">
    <source>
        <dbReference type="EMBL" id="GJJ70872.1"/>
    </source>
</evidence>
<evidence type="ECO:0000256" key="1">
    <source>
        <dbReference type="SAM" id="MobiDB-lite"/>
    </source>
</evidence>
<protein>
    <submittedName>
        <fullName evidence="2">Uncharacterized protein</fullName>
    </submittedName>
</protein>
<feature type="region of interest" description="Disordered" evidence="1">
    <location>
        <begin position="141"/>
        <end position="170"/>
    </location>
</feature>
<dbReference type="AlphaFoldDB" id="A0A9P3H6D3"/>
<comment type="caution">
    <text evidence="2">The sequence shown here is derived from an EMBL/GenBank/DDBJ whole genome shotgun (WGS) entry which is preliminary data.</text>
</comment>
<feature type="region of interest" description="Disordered" evidence="1">
    <location>
        <begin position="92"/>
        <end position="127"/>
    </location>
</feature>
<organism evidence="2 3">
    <name type="scientific">Entomortierella parvispora</name>
    <dbReference type="NCBI Taxonomy" id="205924"/>
    <lineage>
        <taxon>Eukaryota</taxon>
        <taxon>Fungi</taxon>
        <taxon>Fungi incertae sedis</taxon>
        <taxon>Mucoromycota</taxon>
        <taxon>Mortierellomycotina</taxon>
        <taxon>Mortierellomycetes</taxon>
        <taxon>Mortierellales</taxon>
        <taxon>Mortierellaceae</taxon>
        <taxon>Entomortierella</taxon>
    </lineage>
</organism>
<dbReference type="Proteomes" id="UP000827284">
    <property type="component" value="Unassembled WGS sequence"/>
</dbReference>
<accession>A0A9P3H6D3</accession>
<reference evidence="2" key="1">
    <citation type="submission" date="2021-11" db="EMBL/GenBank/DDBJ databases">
        <authorList>
            <person name="Herlambang A."/>
            <person name="Guo Y."/>
            <person name="Takashima Y."/>
            <person name="Nishizawa T."/>
        </authorList>
    </citation>
    <scope>NUCLEOTIDE SEQUENCE</scope>
    <source>
        <strain evidence="2">E1425</strain>
    </source>
</reference>
<feature type="compositionally biased region" description="Basic and acidic residues" evidence="1">
    <location>
        <begin position="29"/>
        <end position="42"/>
    </location>
</feature>
<dbReference type="EMBL" id="BQFW01000004">
    <property type="protein sequence ID" value="GJJ70872.1"/>
    <property type="molecule type" value="Genomic_DNA"/>
</dbReference>
<feature type="region of interest" description="Disordered" evidence="1">
    <location>
        <begin position="29"/>
        <end position="49"/>
    </location>
</feature>
<gene>
    <name evidence="2" type="ORF">EMPS_03222</name>
</gene>
<dbReference type="OrthoDB" id="2445484at2759"/>
<proteinExistence type="predicted"/>
<feature type="region of interest" description="Disordered" evidence="1">
    <location>
        <begin position="263"/>
        <end position="295"/>
    </location>
</feature>
<keyword evidence="3" id="KW-1185">Reference proteome</keyword>
<sequence>MDVLIVSPTIAMSSRLSISELPLHAEVDSQESHSELTGDMKKQHLPTSMDTSRITSLALTEKQETLVSRVQASSHLNNDTDPATGITEAFTSISISPPTPEGQHPSQELTLGPSAPTQQLQQQQLSLNRENDIASAISVPSTSGTLVSNHPVPSTATLAPAHSTLSNTTTGHTIAPTPACFDRQSFKTVFQDLVNQTEQFETLNDQVLDAMTEFDETRLGLRPAALSGTGWSSDPDNLEEARHRIAKAVTDQVVSAWPSLSMSAPWTTTSGHSSEKNAGEYQQQQQGQERAAATHDAKLLKQRIKAVNQLKNATVAFWSAQNHFHERAQLVLDIFQDPTELEREEGLRILRSRHLNNLLSCSPTPNQIEELSAKFKADQEALEKMMAPMHTVLLSIVVALGETERAVLSSNNTVNSEDQETTSPSLGRRLMQMGRVKRQAFKRMLQSW</sequence>